<accession>A0A840QE70</accession>
<reference evidence="1 2" key="1">
    <citation type="submission" date="2020-08" db="EMBL/GenBank/DDBJ databases">
        <title>Sequencing the genomes of 1000 actinobacteria strains.</title>
        <authorList>
            <person name="Klenk H.-P."/>
        </authorList>
    </citation>
    <scope>NUCLEOTIDE SEQUENCE [LARGE SCALE GENOMIC DNA]</scope>
    <source>
        <strain evidence="1 2">DSM 45584</strain>
    </source>
</reference>
<gene>
    <name evidence="1" type="ORF">BJ970_006693</name>
</gene>
<sequence length="101" mass="10975">MMASPAHAVVQLLMLAEHDIVGVGVFRDLEHRIFAGARPIAVRGRVAYWSACNSPAFPSNGDSFSARTLTKCQTAHVPTLRMRNGCCPQHPPLWHTVGSVP</sequence>
<name>A0A840QE70_9PSEU</name>
<dbReference type="Proteomes" id="UP000584374">
    <property type="component" value="Unassembled WGS sequence"/>
</dbReference>
<protein>
    <submittedName>
        <fullName evidence="1">Uncharacterized protein</fullName>
    </submittedName>
</protein>
<comment type="caution">
    <text evidence="1">The sequence shown here is derived from an EMBL/GenBank/DDBJ whole genome shotgun (WGS) entry which is preliminary data.</text>
</comment>
<evidence type="ECO:0000313" key="2">
    <source>
        <dbReference type="Proteomes" id="UP000584374"/>
    </source>
</evidence>
<dbReference type="AlphaFoldDB" id="A0A840QE70"/>
<organism evidence="1 2">
    <name type="scientific">Saccharopolyspora phatthalungensis</name>
    <dbReference type="NCBI Taxonomy" id="664693"/>
    <lineage>
        <taxon>Bacteria</taxon>
        <taxon>Bacillati</taxon>
        <taxon>Actinomycetota</taxon>
        <taxon>Actinomycetes</taxon>
        <taxon>Pseudonocardiales</taxon>
        <taxon>Pseudonocardiaceae</taxon>
        <taxon>Saccharopolyspora</taxon>
    </lineage>
</organism>
<dbReference type="EMBL" id="JACHIW010000002">
    <property type="protein sequence ID" value="MBB5159094.1"/>
    <property type="molecule type" value="Genomic_DNA"/>
</dbReference>
<keyword evidence="2" id="KW-1185">Reference proteome</keyword>
<proteinExistence type="predicted"/>
<evidence type="ECO:0000313" key="1">
    <source>
        <dbReference type="EMBL" id="MBB5159094.1"/>
    </source>
</evidence>